<sequence>MSGRYDRLTELMIVSQREFRNVIQNGSVFHIKRCAYRIVNMVLNSLKVGWISSVNPEKQFAIAGCDVIS</sequence>
<protein>
    <submittedName>
        <fullName evidence="1">Uncharacterized protein</fullName>
    </submittedName>
</protein>
<proteinExistence type="predicted"/>
<evidence type="ECO:0000313" key="2">
    <source>
        <dbReference type="Proteomes" id="UP000322887"/>
    </source>
</evidence>
<reference evidence="1 2" key="1">
    <citation type="submission" date="2019-08" db="EMBL/GenBank/DDBJ databases">
        <title>Deep-cultivation of Planctomycetes and their phenomic and genomic characterization uncovers novel biology.</title>
        <authorList>
            <person name="Wiegand S."/>
            <person name="Jogler M."/>
            <person name="Boedeker C."/>
            <person name="Pinto D."/>
            <person name="Vollmers J."/>
            <person name="Rivas-Marin E."/>
            <person name="Kohn T."/>
            <person name="Peeters S.H."/>
            <person name="Heuer A."/>
            <person name="Rast P."/>
            <person name="Oberbeckmann S."/>
            <person name="Bunk B."/>
            <person name="Jeske O."/>
            <person name="Meyerdierks A."/>
            <person name="Storesund J.E."/>
            <person name="Kallscheuer N."/>
            <person name="Luecker S."/>
            <person name="Lage O.M."/>
            <person name="Pohl T."/>
            <person name="Merkel B.J."/>
            <person name="Hornburger P."/>
            <person name="Mueller R.-W."/>
            <person name="Bruemmer F."/>
            <person name="Labrenz M."/>
            <person name="Spormann A.M."/>
            <person name="Op den Camp H."/>
            <person name="Overmann J."/>
            <person name="Amann R."/>
            <person name="Jetten M.S.M."/>
            <person name="Mascher T."/>
            <person name="Medema M.H."/>
            <person name="Devos D.P."/>
            <person name="Kaster A.-K."/>
            <person name="Ovreas L."/>
            <person name="Rohde M."/>
            <person name="Galperin M.Y."/>
            <person name="Jogler C."/>
        </authorList>
    </citation>
    <scope>NUCLEOTIDE SEQUENCE [LARGE SCALE GENOMIC DNA]</scope>
    <source>
        <strain evidence="1 2">DSM 8797</strain>
    </source>
</reference>
<accession>A0ABX5YK51</accession>
<organism evidence="1 2">
    <name type="scientific">Gimesia maris</name>
    <dbReference type="NCBI Taxonomy" id="122"/>
    <lineage>
        <taxon>Bacteria</taxon>
        <taxon>Pseudomonadati</taxon>
        <taxon>Planctomycetota</taxon>
        <taxon>Planctomycetia</taxon>
        <taxon>Planctomycetales</taxon>
        <taxon>Planctomycetaceae</taxon>
        <taxon>Gimesia</taxon>
    </lineage>
</organism>
<dbReference type="GeneID" id="98646465"/>
<dbReference type="Proteomes" id="UP000322887">
    <property type="component" value="Chromosome"/>
</dbReference>
<name>A0ABX5YK51_9PLAN</name>
<dbReference type="EMBL" id="CP042910">
    <property type="protein sequence ID" value="QEG15990.1"/>
    <property type="molecule type" value="Genomic_DNA"/>
</dbReference>
<dbReference type="RefSeq" id="WP_002644733.1">
    <property type="nucleotide sequence ID" value="NZ_CP036353.1"/>
</dbReference>
<keyword evidence="2" id="KW-1185">Reference proteome</keyword>
<gene>
    <name evidence="1" type="ORF">GmarT_18510</name>
</gene>
<evidence type="ECO:0000313" key="1">
    <source>
        <dbReference type="EMBL" id="QEG15990.1"/>
    </source>
</evidence>